<dbReference type="AlphaFoldDB" id="A0A6I4W9K4"/>
<evidence type="ECO:0000313" key="2">
    <source>
        <dbReference type="EMBL" id="MXQ65460.1"/>
    </source>
</evidence>
<gene>
    <name evidence="2" type="ORF">GQ466_15625</name>
</gene>
<protein>
    <submittedName>
        <fullName evidence="2">Uncharacterized protein</fullName>
    </submittedName>
</protein>
<reference evidence="2 3" key="1">
    <citation type="submission" date="2019-12" db="EMBL/GenBank/DDBJ databases">
        <title>Nocardia macrotermitis sp. nov. and Nocardia aurantia sp. nov., isolated from the gut of the fungus growing-termite Macrotermes natalensis.</title>
        <authorList>
            <person name="Christine B."/>
            <person name="Rene B."/>
        </authorList>
    </citation>
    <scope>NUCLEOTIDE SEQUENCE [LARGE SCALE GENOMIC DNA]</scope>
    <source>
        <strain evidence="2 3">DSM 102126</strain>
    </source>
</reference>
<evidence type="ECO:0000256" key="1">
    <source>
        <dbReference type="SAM" id="Phobius"/>
    </source>
</evidence>
<keyword evidence="1" id="KW-1133">Transmembrane helix</keyword>
<keyword evidence="1" id="KW-0812">Transmembrane</keyword>
<keyword evidence="3" id="KW-1185">Reference proteome</keyword>
<dbReference type="RefSeq" id="WP_161103553.1">
    <property type="nucleotide sequence ID" value="NZ_JBHLYI010000022.1"/>
</dbReference>
<dbReference type="EMBL" id="WUTW01000002">
    <property type="protein sequence ID" value="MXQ65460.1"/>
    <property type="molecule type" value="Genomic_DNA"/>
</dbReference>
<comment type="caution">
    <text evidence="2">The sequence shown here is derived from an EMBL/GenBank/DDBJ whole genome shotgun (WGS) entry which is preliminary data.</text>
</comment>
<sequence length="60" mass="6969">MYLWIWRRLPDDPRVKLLIVAAAVLVAGLVLWYVVFPWLEPKTQFDHGVMDGTPSPTPHR</sequence>
<evidence type="ECO:0000313" key="3">
    <source>
        <dbReference type="Proteomes" id="UP000431901"/>
    </source>
</evidence>
<name>A0A6I4W9K4_9ACTN</name>
<dbReference type="Proteomes" id="UP000431901">
    <property type="component" value="Unassembled WGS sequence"/>
</dbReference>
<accession>A0A6I4W9K4</accession>
<feature type="transmembrane region" description="Helical" evidence="1">
    <location>
        <begin position="17"/>
        <end position="36"/>
    </location>
</feature>
<organism evidence="2 3">
    <name type="scientific">Actinomadura rayongensis</name>
    <dbReference type="NCBI Taxonomy" id="1429076"/>
    <lineage>
        <taxon>Bacteria</taxon>
        <taxon>Bacillati</taxon>
        <taxon>Actinomycetota</taxon>
        <taxon>Actinomycetes</taxon>
        <taxon>Streptosporangiales</taxon>
        <taxon>Thermomonosporaceae</taxon>
        <taxon>Actinomadura</taxon>
    </lineage>
</organism>
<keyword evidence="1" id="KW-0472">Membrane</keyword>
<proteinExistence type="predicted"/>